<accession>A0A0P6X9V6</accession>
<dbReference type="Proteomes" id="UP000050417">
    <property type="component" value="Unassembled WGS sequence"/>
</dbReference>
<dbReference type="PANTHER" id="PTHR39966:SF3">
    <property type="entry name" value="DUF438 DOMAIN-CONTAINING PROTEIN"/>
    <property type="match status" value="1"/>
</dbReference>
<dbReference type="STRING" id="1134406.ADN00_11120"/>
<name>A0A0P6X9V6_9CHLR</name>
<dbReference type="SUPFAM" id="SSF55785">
    <property type="entry name" value="PYP-like sensor domain (PAS domain)"/>
    <property type="match status" value="1"/>
</dbReference>
<feature type="domain" description="Hemerythrin-like" evidence="1">
    <location>
        <begin position="92"/>
        <end position="225"/>
    </location>
</feature>
<dbReference type="Pfam" id="PF04282">
    <property type="entry name" value="DUF438"/>
    <property type="match status" value="1"/>
</dbReference>
<dbReference type="OrthoDB" id="9769774at2"/>
<feature type="domain" description="DUF438" evidence="2">
    <location>
        <begin position="15"/>
        <end position="80"/>
    </location>
</feature>
<dbReference type="PATRIC" id="fig|1134406.4.peg.920"/>
<organism evidence="3 4">
    <name type="scientific">Ornatilinea apprima</name>
    <dbReference type="NCBI Taxonomy" id="1134406"/>
    <lineage>
        <taxon>Bacteria</taxon>
        <taxon>Bacillati</taxon>
        <taxon>Chloroflexota</taxon>
        <taxon>Anaerolineae</taxon>
        <taxon>Anaerolineales</taxon>
        <taxon>Anaerolineaceae</taxon>
        <taxon>Ornatilinea</taxon>
    </lineage>
</organism>
<evidence type="ECO:0008006" key="5">
    <source>
        <dbReference type="Google" id="ProtNLM"/>
    </source>
</evidence>
<dbReference type="AlphaFoldDB" id="A0A0P6X9V6"/>
<gene>
    <name evidence="3" type="ORF">ADN00_11120</name>
</gene>
<evidence type="ECO:0000259" key="2">
    <source>
        <dbReference type="Pfam" id="PF04282"/>
    </source>
</evidence>
<dbReference type="Pfam" id="PF13596">
    <property type="entry name" value="PAS_10"/>
    <property type="match status" value="1"/>
</dbReference>
<dbReference type="GO" id="GO:0005886">
    <property type="term" value="C:plasma membrane"/>
    <property type="evidence" value="ECO:0007669"/>
    <property type="project" value="TreeGrafter"/>
</dbReference>
<evidence type="ECO:0000259" key="1">
    <source>
        <dbReference type="Pfam" id="PF01814"/>
    </source>
</evidence>
<dbReference type="RefSeq" id="WP_075063085.1">
    <property type="nucleotide sequence ID" value="NZ_LGCL01000025.1"/>
</dbReference>
<dbReference type="InterPro" id="IPR007380">
    <property type="entry name" value="DUF438"/>
</dbReference>
<dbReference type="EMBL" id="LGCL01000025">
    <property type="protein sequence ID" value="KPL76515.1"/>
    <property type="molecule type" value="Genomic_DNA"/>
</dbReference>
<protein>
    <recommendedName>
        <fullName evidence="5">Histidine kinase</fullName>
    </recommendedName>
</protein>
<proteinExistence type="predicted"/>
<dbReference type="PANTHER" id="PTHR39966">
    <property type="entry name" value="BLL2471 PROTEIN-RELATED"/>
    <property type="match status" value="1"/>
</dbReference>
<dbReference type="InterPro" id="IPR035965">
    <property type="entry name" value="PAS-like_dom_sf"/>
</dbReference>
<keyword evidence="4" id="KW-1185">Reference proteome</keyword>
<dbReference type="InterPro" id="IPR012312">
    <property type="entry name" value="Hemerythrin-like"/>
</dbReference>
<dbReference type="Gene3D" id="3.30.450.20">
    <property type="entry name" value="PAS domain"/>
    <property type="match status" value="1"/>
</dbReference>
<reference evidence="3 4" key="1">
    <citation type="submission" date="2015-07" db="EMBL/GenBank/DDBJ databases">
        <title>Genome sequence of Ornatilinea apprima DSM 23815.</title>
        <authorList>
            <person name="Hemp J."/>
            <person name="Ward L.M."/>
            <person name="Pace L.A."/>
            <person name="Fischer W.W."/>
        </authorList>
    </citation>
    <scope>NUCLEOTIDE SEQUENCE [LARGE SCALE GENOMIC DNA]</scope>
    <source>
        <strain evidence="3 4">P3M-1</strain>
    </source>
</reference>
<dbReference type="Pfam" id="PF01814">
    <property type="entry name" value="Hemerythrin"/>
    <property type="match status" value="1"/>
</dbReference>
<evidence type="ECO:0000313" key="4">
    <source>
        <dbReference type="Proteomes" id="UP000050417"/>
    </source>
</evidence>
<sequence length="420" mass="47878">MSEYINNVTRRKELLKDILKGLHQGLPVEVVRQRFAELVKIADSGEIAEVEQMLISEGLPVEEVQRLCDLHVAVVRDALDQQQSPDTVPGHPVFTFRAENQVADRLLRALRKTVEEYAADPAESRRKAVEAALAQVREFEKHYLRKENLLFSLLERYGFTGPSQVMWGIHDQIRADWKKMTTLIEQGAVANSPELAQLMMETFEAFETPMKEMFYKEEKILFPAALERLKEEEWAAIRNQEGELGYFFVQPGTQWKPAYQIILEEETRAAQAKAAVPSAPAAAAPAGLIGLDTGLLSAEQINLLLTNLPVDVTFVDEKDEVRFFSQTKERIFERQAAIIGRKVQFCHPPKSLDAVQRILDDFRAGKRDVAEFWIQMMGKFIHIRYYAMRDAQGVYKGTLEVSQDVTGIRALEGERRLLDD</sequence>
<dbReference type="Gene3D" id="1.20.120.520">
    <property type="entry name" value="nmb1532 protein domain like"/>
    <property type="match status" value="1"/>
</dbReference>
<comment type="caution">
    <text evidence="3">The sequence shown here is derived from an EMBL/GenBank/DDBJ whole genome shotgun (WGS) entry which is preliminary data.</text>
</comment>
<evidence type="ECO:0000313" key="3">
    <source>
        <dbReference type="EMBL" id="KPL76515.1"/>
    </source>
</evidence>